<comment type="caution">
    <text evidence="1">The sequence shown here is derived from an EMBL/GenBank/DDBJ whole genome shotgun (WGS) entry which is preliminary data.</text>
</comment>
<reference evidence="1" key="1">
    <citation type="journal article" date="2014" name="Front. Microbiol.">
        <title>High frequency of phylogenetically diverse reductive dehalogenase-homologous genes in deep subseafloor sedimentary metagenomes.</title>
        <authorList>
            <person name="Kawai M."/>
            <person name="Futagami T."/>
            <person name="Toyoda A."/>
            <person name="Takaki Y."/>
            <person name="Nishi S."/>
            <person name="Hori S."/>
            <person name="Arai W."/>
            <person name="Tsubouchi T."/>
            <person name="Morono Y."/>
            <person name="Uchiyama I."/>
            <person name="Ito T."/>
            <person name="Fujiyama A."/>
            <person name="Inagaki F."/>
            <person name="Takami H."/>
        </authorList>
    </citation>
    <scope>NUCLEOTIDE SEQUENCE</scope>
    <source>
        <strain evidence="1">Expedition CK06-06</strain>
    </source>
</reference>
<accession>X1I0H9</accession>
<protein>
    <submittedName>
        <fullName evidence="1">Uncharacterized protein</fullName>
    </submittedName>
</protein>
<evidence type="ECO:0000313" key="1">
    <source>
        <dbReference type="EMBL" id="GAH75217.1"/>
    </source>
</evidence>
<gene>
    <name evidence="1" type="ORF">S03H2_46043</name>
</gene>
<sequence length="55" mass="6123">MVMPLRKQSVVVYCPYPKAGSERERAVDGLITFCGALSDHVDRFGRPPTAFVLIK</sequence>
<dbReference type="EMBL" id="BARU01028879">
    <property type="protein sequence ID" value="GAH75217.1"/>
    <property type="molecule type" value="Genomic_DNA"/>
</dbReference>
<dbReference type="AlphaFoldDB" id="X1I0H9"/>
<proteinExistence type="predicted"/>
<name>X1I0H9_9ZZZZ</name>
<organism evidence="1">
    <name type="scientific">marine sediment metagenome</name>
    <dbReference type="NCBI Taxonomy" id="412755"/>
    <lineage>
        <taxon>unclassified sequences</taxon>
        <taxon>metagenomes</taxon>
        <taxon>ecological metagenomes</taxon>
    </lineage>
</organism>